<evidence type="ECO:0000313" key="6">
    <source>
        <dbReference type="EMBL" id="CAF1447985.1"/>
    </source>
</evidence>
<dbReference type="Proteomes" id="UP000663860">
    <property type="component" value="Unassembled WGS sequence"/>
</dbReference>
<organism evidence="10 13">
    <name type="scientific">Adineta steineri</name>
    <dbReference type="NCBI Taxonomy" id="433720"/>
    <lineage>
        <taxon>Eukaryota</taxon>
        <taxon>Metazoa</taxon>
        <taxon>Spiralia</taxon>
        <taxon>Gnathifera</taxon>
        <taxon>Rotifera</taxon>
        <taxon>Eurotatoria</taxon>
        <taxon>Bdelloidea</taxon>
        <taxon>Adinetida</taxon>
        <taxon>Adinetidae</taxon>
        <taxon>Adineta</taxon>
    </lineage>
</organism>
<sequence>MKFFHVILIICCYIISQTITEARVTGPSKNYWPLPVNGDYPGDSYHQKFESKRQAGWGKRRDLASEDDDSELPPYHPYAAFHNSGRTWFDYE</sequence>
<evidence type="ECO:0000313" key="10">
    <source>
        <dbReference type="EMBL" id="CAF3547556.1"/>
    </source>
</evidence>
<evidence type="ECO:0000313" key="8">
    <source>
        <dbReference type="EMBL" id="CAF1523199.1"/>
    </source>
</evidence>
<feature type="region of interest" description="Disordered" evidence="1">
    <location>
        <begin position="52"/>
        <end position="76"/>
    </location>
</feature>
<evidence type="ECO:0000256" key="1">
    <source>
        <dbReference type="SAM" id="MobiDB-lite"/>
    </source>
</evidence>
<dbReference type="EMBL" id="CAJNOM010000455">
    <property type="protein sequence ID" value="CAF1447985.1"/>
    <property type="molecule type" value="Genomic_DNA"/>
</dbReference>
<dbReference type="Proteomes" id="UP000663832">
    <property type="component" value="Unassembled WGS sequence"/>
</dbReference>
<evidence type="ECO:0000313" key="4">
    <source>
        <dbReference type="EMBL" id="CAF1135309.1"/>
    </source>
</evidence>
<dbReference type="Proteomes" id="UP000663845">
    <property type="component" value="Unassembled WGS sequence"/>
</dbReference>
<keyword evidence="12" id="KW-1185">Reference proteome</keyword>
<evidence type="ECO:0000256" key="2">
    <source>
        <dbReference type="SAM" id="SignalP"/>
    </source>
</evidence>
<dbReference type="Proteomes" id="UP000663877">
    <property type="component" value="Unassembled WGS sequence"/>
</dbReference>
<feature type="chain" id="PRO_5035615191" evidence="2">
    <location>
        <begin position="23"/>
        <end position="92"/>
    </location>
</feature>
<dbReference type="Proteomes" id="UP000663881">
    <property type="component" value="Unassembled WGS sequence"/>
</dbReference>
<feature type="compositionally biased region" description="Basic and acidic residues" evidence="1">
    <location>
        <begin position="52"/>
        <end position="64"/>
    </location>
</feature>
<dbReference type="Proteomes" id="UP000663891">
    <property type="component" value="Unassembled WGS sequence"/>
</dbReference>
<proteinExistence type="predicted"/>
<dbReference type="EMBL" id="CAJOAZ010000874">
    <property type="protein sequence ID" value="CAF3727579.1"/>
    <property type="molecule type" value="Genomic_DNA"/>
</dbReference>
<comment type="caution">
    <text evidence="10">The sequence shown here is derived from an EMBL/GenBank/DDBJ whole genome shotgun (WGS) entry which is preliminary data.</text>
</comment>
<keyword evidence="2" id="KW-0732">Signal</keyword>
<dbReference type="Proteomes" id="UP000663844">
    <property type="component" value="Unassembled WGS sequence"/>
</dbReference>
<evidence type="ECO:0000313" key="11">
    <source>
        <dbReference type="EMBL" id="CAF3727579.1"/>
    </source>
</evidence>
<evidence type="ECO:0000313" key="3">
    <source>
        <dbReference type="EMBL" id="CAF0907379.1"/>
    </source>
</evidence>
<name>A0A818JXF6_9BILA</name>
<reference evidence="10" key="1">
    <citation type="submission" date="2021-02" db="EMBL/GenBank/DDBJ databases">
        <authorList>
            <person name="Nowell W R."/>
        </authorList>
    </citation>
    <scope>NUCLEOTIDE SEQUENCE</scope>
</reference>
<evidence type="ECO:0000313" key="5">
    <source>
        <dbReference type="EMBL" id="CAF1150943.1"/>
    </source>
</evidence>
<protein>
    <submittedName>
        <fullName evidence="10">Uncharacterized protein</fullName>
    </submittedName>
</protein>
<accession>A0A818JXF6</accession>
<dbReference type="AlphaFoldDB" id="A0A818JXF6"/>
<dbReference type="EMBL" id="CAJOBB010000012">
    <property type="protein sequence ID" value="CAF3509561.1"/>
    <property type="molecule type" value="Genomic_DNA"/>
</dbReference>
<dbReference type="EMBL" id="CAJOAY010000122">
    <property type="protein sequence ID" value="CAF3547556.1"/>
    <property type="molecule type" value="Genomic_DNA"/>
</dbReference>
<dbReference type="EMBL" id="CAJNOE010000326">
    <property type="protein sequence ID" value="CAF1150943.1"/>
    <property type="molecule type" value="Genomic_DNA"/>
</dbReference>
<dbReference type="EMBL" id="CAJNON010000242">
    <property type="protein sequence ID" value="CAF1135309.1"/>
    <property type="molecule type" value="Genomic_DNA"/>
</dbReference>
<evidence type="ECO:0000313" key="7">
    <source>
        <dbReference type="EMBL" id="CAF1518585.1"/>
    </source>
</evidence>
<dbReference type="EMBL" id="CAJNOG010002997">
    <property type="protein sequence ID" value="CAF1523199.1"/>
    <property type="molecule type" value="Genomic_DNA"/>
</dbReference>
<evidence type="ECO:0000313" key="9">
    <source>
        <dbReference type="EMBL" id="CAF3509561.1"/>
    </source>
</evidence>
<dbReference type="EMBL" id="CAJNOI010000038">
    <property type="protein sequence ID" value="CAF0907379.1"/>
    <property type="molecule type" value="Genomic_DNA"/>
</dbReference>
<dbReference type="Proteomes" id="UP000663868">
    <property type="component" value="Unassembled WGS sequence"/>
</dbReference>
<evidence type="ECO:0000313" key="12">
    <source>
        <dbReference type="Proteomes" id="UP000663832"/>
    </source>
</evidence>
<evidence type="ECO:0000313" key="13">
    <source>
        <dbReference type="Proteomes" id="UP000663881"/>
    </source>
</evidence>
<gene>
    <name evidence="3" type="ORF">BJG266_LOCUS10808</name>
    <name evidence="5" type="ORF">IZO911_LOCUS25768</name>
    <name evidence="8" type="ORF">JYZ213_LOCUS44691</name>
    <name evidence="9" type="ORF">KXQ929_LOCUS530</name>
    <name evidence="10" type="ORF">OKA104_LOCUS3922</name>
    <name evidence="11" type="ORF">OXD698_LOCUS14061</name>
    <name evidence="6" type="ORF">QVE165_LOCUS40094</name>
    <name evidence="7" type="ORF">QVE165_LOCUS44621</name>
    <name evidence="4" type="ORF">VCS650_LOCUS21963</name>
</gene>
<dbReference type="OrthoDB" id="10007398at2759"/>
<feature type="signal peptide" evidence="2">
    <location>
        <begin position="1"/>
        <end position="22"/>
    </location>
</feature>
<dbReference type="EMBL" id="CAJNOM010000603">
    <property type="protein sequence ID" value="CAF1518585.1"/>
    <property type="molecule type" value="Genomic_DNA"/>
</dbReference>